<dbReference type="Proteomes" id="UP001162992">
    <property type="component" value="Chromosome 1"/>
</dbReference>
<sequence length="463" mass="51791">MNQACKIKYEAVKDSKLLRTQVYELSSNAKPLRAIDLECVEAYPVILMEKVSAPSLNNTSAQTGSSQNENLHAGDQETTGCSNSPVILVDPYIKPPPLPPRENLRIGKRLSSSSATVKRKTCIGEHVPKETVEIWDKLFDEGLDADTSVLTQDGGIISAHASILAVSSPVLRNLLLEQPLRKCRRCISILGVPHSAALAFIRFLYSSRFKQEDMDQHVLHLLVLSHVYAIPALKRLCISMLEDRLLTADNVIDVLQLARLCDAPRLSIFCLRLIVKDFKAVAKSEGWRAMRTSNQALEQELLGVVIESDSRKQEKQRKAEEEKVYKQLYDAMEALLHICKDGCRTIGPHDKVLDGTKQGPCKFPACKGLESLVRHFAGCKMKVAGGCIHCKRMWQLLELHSCMCQDTDCCKVPLCRHFKERTRQQTKKEENRWKLLVSKVLAAKGSSDVFSLSAVSAKLEEQT</sequence>
<organism evidence="1 2">
    <name type="scientific">Diphasiastrum complanatum</name>
    <name type="common">Issler's clubmoss</name>
    <name type="synonym">Lycopodium complanatum</name>
    <dbReference type="NCBI Taxonomy" id="34168"/>
    <lineage>
        <taxon>Eukaryota</taxon>
        <taxon>Viridiplantae</taxon>
        <taxon>Streptophyta</taxon>
        <taxon>Embryophyta</taxon>
        <taxon>Tracheophyta</taxon>
        <taxon>Lycopodiopsida</taxon>
        <taxon>Lycopodiales</taxon>
        <taxon>Lycopodiaceae</taxon>
        <taxon>Lycopodioideae</taxon>
        <taxon>Diphasiastrum</taxon>
    </lineage>
</organism>
<evidence type="ECO:0000313" key="1">
    <source>
        <dbReference type="EMBL" id="KAJ7568039.1"/>
    </source>
</evidence>
<name>A0ACC2ENH8_DIPCM</name>
<protein>
    <submittedName>
        <fullName evidence="1">Uncharacterized protein</fullName>
    </submittedName>
</protein>
<keyword evidence="2" id="KW-1185">Reference proteome</keyword>
<comment type="caution">
    <text evidence="1">The sequence shown here is derived from an EMBL/GenBank/DDBJ whole genome shotgun (WGS) entry which is preliminary data.</text>
</comment>
<gene>
    <name evidence="1" type="ORF">O6H91_01G016200</name>
</gene>
<evidence type="ECO:0000313" key="2">
    <source>
        <dbReference type="Proteomes" id="UP001162992"/>
    </source>
</evidence>
<proteinExistence type="predicted"/>
<reference evidence="2" key="1">
    <citation type="journal article" date="2024" name="Proc. Natl. Acad. Sci. U.S.A.">
        <title>Extraordinary preservation of gene collinearity over three hundred million years revealed in homosporous lycophytes.</title>
        <authorList>
            <person name="Li C."/>
            <person name="Wickell D."/>
            <person name="Kuo L.Y."/>
            <person name="Chen X."/>
            <person name="Nie B."/>
            <person name="Liao X."/>
            <person name="Peng D."/>
            <person name="Ji J."/>
            <person name="Jenkins J."/>
            <person name="Williams M."/>
            <person name="Shu S."/>
            <person name="Plott C."/>
            <person name="Barry K."/>
            <person name="Rajasekar S."/>
            <person name="Grimwood J."/>
            <person name="Han X."/>
            <person name="Sun S."/>
            <person name="Hou Z."/>
            <person name="He W."/>
            <person name="Dai G."/>
            <person name="Sun C."/>
            <person name="Schmutz J."/>
            <person name="Leebens-Mack J.H."/>
            <person name="Li F.W."/>
            <person name="Wang L."/>
        </authorList>
    </citation>
    <scope>NUCLEOTIDE SEQUENCE [LARGE SCALE GENOMIC DNA]</scope>
    <source>
        <strain evidence="2">cv. PW_Plant_1</strain>
    </source>
</reference>
<dbReference type="EMBL" id="CM055092">
    <property type="protein sequence ID" value="KAJ7568039.1"/>
    <property type="molecule type" value="Genomic_DNA"/>
</dbReference>
<accession>A0ACC2ENH8</accession>